<dbReference type="SUPFAM" id="SSF63829">
    <property type="entry name" value="Calcium-dependent phosphotriesterase"/>
    <property type="match status" value="1"/>
</dbReference>
<organism evidence="1 2">
    <name type="scientific">Stieleria neptunia</name>
    <dbReference type="NCBI Taxonomy" id="2527979"/>
    <lineage>
        <taxon>Bacteria</taxon>
        <taxon>Pseudomonadati</taxon>
        <taxon>Planctomycetota</taxon>
        <taxon>Planctomycetia</taxon>
        <taxon>Pirellulales</taxon>
        <taxon>Pirellulaceae</taxon>
        <taxon>Stieleria</taxon>
    </lineage>
</organism>
<dbReference type="OrthoDB" id="254513at2"/>
<dbReference type="KEGG" id="snep:Enr13x_08180"/>
<dbReference type="Gene3D" id="2.130.10.10">
    <property type="entry name" value="YVTN repeat-like/Quinoprotein amine dehydrogenase"/>
    <property type="match status" value="1"/>
</dbReference>
<evidence type="ECO:0000313" key="1">
    <source>
        <dbReference type="EMBL" id="QDV40980.1"/>
    </source>
</evidence>
<dbReference type="EMBL" id="CP037423">
    <property type="protein sequence ID" value="QDV40980.1"/>
    <property type="molecule type" value="Genomic_DNA"/>
</dbReference>
<sequence length="319" mass="34597">MNRTTKHGENRRGFLKGSACNATALAVAGVAGATESAGATETIQPTPREVKRVPIDCPSPRRIAAAADQTVFVAAGNSVHRVDHDGKVLWQSQFSRPVRCLCVDRQSLFVGVRDRVIRFELSSFDSQPLPSLGAGCLVGDIVKQGDRLMATDVTASRLWQLDLDSAVDHWRAVENVDRAIHVAGRIASSSQGGLAITDPARHRVVMTDQRGRRLGVWGKRSRQIDGFQGCCNPMATVELADGSWVTAEAGQVRIKRFDSNGQFLQQLAGPESIESPAVLDREDPDLKCGVGGIDLALSSDNHLWVLHAAARELILYRMT</sequence>
<dbReference type="AlphaFoldDB" id="A0A518HJN2"/>
<dbReference type="InterPro" id="IPR015943">
    <property type="entry name" value="WD40/YVTN_repeat-like_dom_sf"/>
</dbReference>
<proteinExistence type="predicted"/>
<name>A0A518HJN2_9BACT</name>
<dbReference type="Proteomes" id="UP000319004">
    <property type="component" value="Chromosome"/>
</dbReference>
<dbReference type="PROSITE" id="PS51318">
    <property type="entry name" value="TAT"/>
    <property type="match status" value="1"/>
</dbReference>
<dbReference type="RefSeq" id="WP_145384772.1">
    <property type="nucleotide sequence ID" value="NZ_CP037423.1"/>
</dbReference>
<gene>
    <name evidence="1" type="ORF">Enr13x_08180</name>
</gene>
<accession>A0A518HJN2</accession>
<dbReference type="InterPro" id="IPR006311">
    <property type="entry name" value="TAT_signal"/>
</dbReference>
<reference evidence="1 2" key="1">
    <citation type="submission" date="2019-03" db="EMBL/GenBank/DDBJ databases">
        <title>Deep-cultivation of Planctomycetes and their phenomic and genomic characterization uncovers novel biology.</title>
        <authorList>
            <person name="Wiegand S."/>
            <person name="Jogler M."/>
            <person name="Boedeker C."/>
            <person name="Pinto D."/>
            <person name="Vollmers J."/>
            <person name="Rivas-Marin E."/>
            <person name="Kohn T."/>
            <person name="Peeters S.H."/>
            <person name="Heuer A."/>
            <person name="Rast P."/>
            <person name="Oberbeckmann S."/>
            <person name="Bunk B."/>
            <person name="Jeske O."/>
            <person name="Meyerdierks A."/>
            <person name="Storesund J.E."/>
            <person name="Kallscheuer N."/>
            <person name="Luecker S."/>
            <person name="Lage O.M."/>
            <person name="Pohl T."/>
            <person name="Merkel B.J."/>
            <person name="Hornburger P."/>
            <person name="Mueller R.-W."/>
            <person name="Bruemmer F."/>
            <person name="Labrenz M."/>
            <person name="Spormann A.M."/>
            <person name="Op den Camp H."/>
            <person name="Overmann J."/>
            <person name="Amann R."/>
            <person name="Jetten M.S.M."/>
            <person name="Mascher T."/>
            <person name="Medema M.H."/>
            <person name="Devos D.P."/>
            <person name="Kaster A.-K."/>
            <person name="Ovreas L."/>
            <person name="Rohde M."/>
            <person name="Galperin M.Y."/>
            <person name="Jogler C."/>
        </authorList>
    </citation>
    <scope>NUCLEOTIDE SEQUENCE [LARGE SCALE GENOMIC DNA]</scope>
    <source>
        <strain evidence="1 2">Enr13</strain>
    </source>
</reference>
<protein>
    <recommendedName>
        <fullName evidence="3">NHL repeat protein</fullName>
    </recommendedName>
</protein>
<keyword evidence="2" id="KW-1185">Reference proteome</keyword>
<evidence type="ECO:0008006" key="3">
    <source>
        <dbReference type="Google" id="ProtNLM"/>
    </source>
</evidence>
<evidence type="ECO:0000313" key="2">
    <source>
        <dbReference type="Proteomes" id="UP000319004"/>
    </source>
</evidence>